<organism evidence="1 2">
    <name type="scientific">Vitreoscilla filiformis</name>
    <dbReference type="NCBI Taxonomy" id="63"/>
    <lineage>
        <taxon>Bacteria</taxon>
        <taxon>Pseudomonadati</taxon>
        <taxon>Pseudomonadota</taxon>
        <taxon>Betaproteobacteria</taxon>
        <taxon>Neisseriales</taxon>
        <taxon>Neisseriaceae</taxon>
        <taxon>Vitreoscilla</taxon>
    </lineage>
</organism>
<dbReference type="KEGG" id="vff:VITFI_CDS3313"/>
<dbReference type="EMBL" id="CP022424">
    <property type="protein sequence ID" value="ASM79090.1"/>
    <property type="molecule type" value="Genomic_DNA"/>
</dbReference>
<dbReference type="AlphaFoldDB" id="A0A221KJT7"/>
<accession>A0A221KJT7</accession>
<evidence type="ECO:0000313" key="1">
    <source>
        <dbReference type="EMBL" id="ASM79090.1"/>
    </source>
</evidence>
<gene>
    <name evidence="1" type="ORF">VITFI_CDS3313</name>
</gene>
<geneLocation type="plasmid" evidence="2">
    <name>pvf1</name>
</geneLocation>
<keyword evidence="2" id="KW-1185">Reference proteome</keyword>
<sequence length="106" mass="12126">MANFVEDGSIYQQLEDKLAPFSVFIRYSLDACSIFFTSEFSSWAKYSATIGNNSWVLSVRDDLQQLMDAAGPEFSGEFVFDVGHWIKMEDFLRTVAPKKYLTSKRS</sequence>
<keyword evidence="1" id="KW-0614">Plasmid</keyword>
<protein>
    <submittedName>
        <fullName evidence="1">Uncharacterized protein</fullName>
    </submittedName>
</protein>
<evidence type="ECO:0000313" key="2">
    <source>
        <dbReference type="Proteomes" id="UP000199729"/>
    </source>
</evidence>
<dbReference type="Proteomes" id="UP000199729">
    <property type="component" value="Plasmid pVF1"/>
</dbReference>
<reference evidence="1 2" key="1">
    <citation type="submission" date="2017-07" db="EMBL/GenBank/DDBJ databases">
        <title>Complete Genome Sequence of the cosmetic ferment Vitreoscilla filiformis (ATCC15551).</title>
        <authorList>
            <person name="Contreras S."/>
            <person name="Sagory-Zalkind P."/>
            <person name="Blanquart H."/>
            <person name="Iltis A."/>
            <person name="Morand S.C."/>
        </authorList>
    </citation>
    <scope>NUCLEOTIDE SEQUENCE [LARGE SCALE GENOMIC DNA]</scope>
    <source>
        <strain evidence="1 2">ATCC 15551</strain>
        <plasmid evidence="2">Plasmid pvf1</plasmid>
    </source>
</reference>
<proteinExistence type="predicted"/>
<name>A0A221KJT7_VITFI</name>